<comment type="catalytic activity">
    <reaction evidence="10">
        <text>L-methionine + ATP + H2O = S-adenosyl-L-methionine + phosphate + diphosphate</text>
        <dbReference type="Rhea" id="RHEA:21080"/>
        <dbReference type="ChEBI" id="CHEBI:15377"/>
        <dbReference type="ChEBI" id="CHEBI:30616"/>
        <dbReference type="ChEBI" id="CHEBI:33019"/>
        <dbReference type="ChEBI" id="CHEBI:43474"/>
        <dbReference type="ChEBI" id="CHEBI:57844"/>
        <dbReference type="ChEBI" id="CHEBI:59789"/>
        <dbReference type="EC" id="2.5.1.6"/>
    </reaction>
</comment>
<dbReference type="InterPro" id="IPR022629">
    <property type="entry name" value="S-AdoMet_synt_central"/>
</dbReference>
<dbReference type="EMBL" id="VSIX01000092">
    <property type="protein sequence ID" value="TYB30645.1"/>
    <property type="molecule type" value="Genomic_DNA"/>
</dbReference>
<keyword evidence="7 10" id="KW-0067">ATP-binding</keyword>
<comment type="similarity">
    <text evidence="2 10 12">Belongs to the AdoMet synthase family.</text>
</comment>
<dbReference type="Pfam" id="PF00438">
    <property type="entry name" value="S-AdoMet_synt_N"/>
    <property type="match status" value="1"/>
</dbReference>
<feature type="binding site" evidence="10">
    <location>
        <position position="247"/>
    </location>
    <ligand>
        <name>ATP</name>
        <dbReference type="ChEBI" id="CHEBI:30616"/>
        <note>ligand shared between two neighboring subunits</note>
    </ligand>
</feature>
<feature type="binding site" description="in other chain" evidence="10">
    <location>
        <position position="19"/>
    </location>
    <ligand>
        <name>ATP</name>
        <dbReference type="ChEBI" id="CHEBI:30616"/>
        <note>ligand shared between two neighboring subunits</note>
    </ligand>
</feature>
<dbReference type="Gene3D" id="3.30.300.10">
    <property type="match status" value="3"/>
</dbReference>
<keyword evidence="10" id="KW-0963">Cytoplasm</keyword>
<evidence type="ECO:0000256" key="10">
    <source>
        <dbReference type="HAMAP-Rule" id="MF_00086"/>
    </source>
</evidence>
<sequence length="391" mass="43339">MDKNKGKYFFTSESVTEGHPDKIADQCSDAILDKIIEQDEKARVACETLVSTGMVIITGEITTDAYVNIPQVVRDTIKDIGYTEPHYGFDYETTAVLTSIDEQSPDIARGVTQKHLNQGAGDQGMMFGYAVDETPTYMPMPIYLAHKLTKKLADVRKNKKLEFLRPDGKSQVTIEYEGLTPKKVNTVVLSAQHEDTIDHYNLKHQLINHVIAPVLEKECSYKDIDIENVKYHINPTGRFVEGGPKADAGLTGRKIIVDTFGGFGAHGGGAFSGKDPSKVDRTGTYAARYVAKNIVAAGLAKKVSVQVAYAIGVAEPVSIYINQFGTGKYPDEKIAKAVKKAFDFRPGAIIDRLELRRPIYKKTAAYGHFGRELPEFNWEKTDLKKDILNNI</sequence>
<comment type="cofactor">
    <cofactor evidence="10">
        <name>Mg(2+)</name>
        <dbReference type="ChEBI" id="CHEBI:18420"/>
    </cofactor>
    <text evidence="10">Binds 2 divalent ions per subunit.</text>
</comment>
<reference evidence="16" key="1">
    <citation type="submission" date="2019-08" db="EMBL/GenBank/DDBJ databases">
        <title>Genomic characterization of a novel candidate phylum (ARYD3) from a high temperature, high salinity tertiary oil reservoir in north central Oklahoma, USA.</title>
        <authorList>
            <person name="Youssef N.H."/>
            <person name="Yadav A."/>
            <person name="Elshahed M.S."/>
        </authorList>
    </citation>
    <scope>NUCLEOTIDE SEQUENCE [LARGE SCALE GENOMIC DNA]</scope>
    <source>
        <strain evidence="16">ARYD3</strain>
    </source>
</reference>
<accession>A0A5D0MFG7</accession>
<dbReference type="CDD" id="cd18079">
    <property type="entry name" value="S-AdoMet_synt"/>
    <property type="match status" value="1"/>
</dbReference>
<evidence type="ECO:0000256" key="9">
    <source>
        <dbReference type="ARBA" id="ARBA00022958"/>
    </source>
</evidence>
<feature type="binding site" description="in other chain" evidence="10">
    <location>
        <begin position="253"/>
        <end position="254"/>
    </location>
    <ligand>
        <name>ATP</name>
        <dbReference type="ChEBI" id="CHEBI:30616"/>
        <note>ligand shared between two neighboring subunits</note>
    </ligand>
</feature>
<proteinExistence type="inferred from homology"/>
<feature type="binding site" evidence="10">
    <location>
        <position position="21"/>
    </location>
    <ligand>
        <name>Mg(2+)</name>
        <dbReference type="ChEBI" id="CHEBI:18420"/>
    </ligand>
</feature>
<dbReference type="GO" id="GO:0006730">
    <property type="term" value="P:one-carbon metabolic process"/>
    <property type="evidence" value="ECO:0007669"/>
    <property type="project" value="UniProtKB-KW"/>
</dbReference>
<keyword evidence="17" id="KW-1185">Reference proteome</keyword>
<feature type="binding site" evidence="10">
    <location>
        <position position="47"/>
    </location>
    <ligand>
        <name>K(+)</name>
        <dbReference type="ChEBI" id="CHEBI:29103"/>
    </ligand>
</feature>
<dbReference type="FunFam" id="3.30.300.10:FF:000003">
    <property type="entry name" value="S-adenosylmethionine synthase"/>
    <property type="match status" value="1"/>
</dbReference>
<gene>
    <name evidence="10" type="primary">metK</name>
    <name evidence="16" type="ORF">FXF47_08170</name>
</gene>
<dbReference type="FunFam" id="3.30.300.10:FF:000004">
    <property type="entry name" value="S-adenosylmethionine synthase"/>
    <property type="match status" value="1"/>
</dbReference>
<feature type="binding site" description="in other chain" evidence="10">
    <location>
        <position position="60"/>
    </location>
    <ligand>
        <name>L-methionine</name>
        <dbReference type="ChEBI" id="CHEBI:57844"/>
        <note>ligand shared between two neighboring subunits</note>
    </ligand>
</feature>
<dbReference type="InterPro" id="IPR022628">
    <property type="entry name" value="S-AdoMet_synt_N"/>
</dbReference>
<evidence type="ECO:0000313" key="17">
    <source>
        <dbReference type="Proteomes" id="UP000324143"/>
    </source>
</evidence>
<feature type="binding site" description="in other chain" evidence="10">
    <location>
        <position position="103"/>
    </location>
    <ligand>
        <name>L-methionine</name>
        <dbReference type="ChEBI" id="CHEBI:57844"/>
        <note>ligand shared between two neighboring subunits</note>
    </ligand>
</feature>
<evidence type="ECO:0000256" key="2">
    <source>
        <dbReference type="ARBA" id="ARBA00009685"/>
    </source>
</evidence>
<evidence type="ECO:0000256" key="5">
    <source>
        <dbReference type="ARBA" id="ARBA00022723"/>
    </source>
</evidence>
<keyword evidence="6 10" id="KW-0547">Nucleotide-binding</keyword>
<keyword evidence="3 10" id="KW-0554">One-carbon metabolism</keyword>
<organism evidence="16 17">
    <name type="scientific">Candidatus Mcinerneyibacterium aminivorans</name>
    <dbReference type="NCBI Taxonomy" id="2703815"/>
    <lineage>
        <taxon>Bacteria</taxon>
        <taxon>Candidatus Macinerneyibacteriota</taxon>
        <taxon>Candidatus Mcinerneyibacteria</taxon>
        <taxon>Candidatus Mcinerneyibacteriales</taxon>
        <taxon>Candidatus Mcinerneyibacteriaceae</taxon>
        <taxon>Candidatus Mcinerneyibacterium</taxon>
    </lineage>
</organism>
<dbReference type="PROSITE" id="PS00377">
    <property type="entry name" value="ADOMET_SYNTHASE_2"/>
    <property type="match status" value="1"/>
</dbReference>
<dbReference type="PIRSF" id="PIRSF000497">
    <property type="entry name" value="MAT"/>
    <property type="match status" value="1"/>
</dbReference>
<name>A0A5D0MFG7_9BACT</name>
<comment type="pathway">
    <text evidence="1 10">Amino-acid biosynthesis; S-adenosyl-L-methionine biosynthesis; S-adenosyl-L-methionine from L-methionine: step 1/1.</text>
</comment>
<dbReference type="HAMAP" id="MF_00086">
    <property type="entry name" value="S_AdoMet_synth1"/>
    <property type="match status" value="1"/>
</dbReference>
<keyword evidence="4 10" id="KW-0808">Transferase</keyword>
<feature type="region of interest" description="Flexible loop" evidence="10">
    <location>
        <begin position="103"/>
        <end position="113"/>
    </location>
</feature>
<evidence type="ECO:0000256" key="11">
    <source>
        <dbReference type="RuleBase" id="RU000542"/>
    </source>
</evidence>
<feature type="binding site" description="in other chain" evidence="10">
    <location>
        <position position="278"/>
    </location>
    <ligand>
        <name>L-methionine</name>
        <dbReference type="ChEBI" id="CHEBI:57844"/>
        <note>ligand shared between two neighboring subunits</note>
    </ligand>
</feature>
<feature type="binding site" evidence="10">
    <location>
        <position position="274"/>
    </location>
    <ligand>
        <name>ATP</name>
        <dbReference type="ChEBI" id="CHEBI:30616"/>
        <note>ligand shared between two neighboring subunits</note>
    </ligand>
</feature>
<evidence type="ECO:0000256" key="7">
    <source>
        <dbReference type="ARBA" id="ARBA00022840"/>
    </source>
</evidence>
<dbReference type="InterPro" id="IPR022631">
    <property type="entry name" value="ADOMET_SYNTHASE_CS"/>
</dbReference>
<evidence type="ECO:0000259" key="15">
    <source>
        <dbReference type="Pfam" id="PF02773"/>
    </source>
</evidence>
<evidence type="ECO:0000256" key="8">
    <source>
        <dbReference type="ARBA" id="ARBA00022842"/>
    </source>
</evidence>
<feature type="binding site" description="in other chain" evidence="10">
    <location>
        <begin position="167"/>
        <end position="169"/>
    </location>
    <ligand>
        <name>ATP</name>
        <dbReference type="ChEBI" id="CHEBI:30616"/>
        <note>ligand shared between two neighboring subunits</note>
    </ligand>
</feature>
<dbReference type="Pfam" id="PF02772">
    <property type="entry name" value="S-AdoMet_synt_M"/>
    <property type="match status" value="1"/>
</dbReference>
<dbReference type="EC" id="2.5.1.6" evidence="10"/>
<evidence type="ECO:0000313" key="16">
    <source>
        <dbReference type="EMBL" id="TYB30645.1"/>
    </source>
</evidence>
<keyword evidence="9 10" id="KW-0630">Potassium</keyword>
<dbReference type="GO" id="GO:0005524">
    <property type="term" value="F:ATP binding"/>
    <property type="evidence" value="ECO:0007669"/>
    <property type="project" value="UniProtKB-UniRule"/>
</dbReference>
<comment type="function">
    <text evidence="10">Catalyzes the formation of S-adenosylmethionine (AdoMet) from methionine and ATP. The overall synthetic reaction is composed of two sequential steps, AdoMet formation and the subsequent tripolyphosphate hydrolysis which occurs prior to release of AdoMet from the enzyme.</text>
</comment>
<feature type="binding site" description="in other chain" evidence="10">
    <location>
        <begin position="238"/>
        <end position="239"/>
    </location>
    <ligand>
        <name>ATP</name>
        <dbReference type="ChEBI" id="CHEBI:30616"/>
        <note>ligand shared between two neighboring subunits</note>
    </ligand>
</feature>
<dbReference type="NCBIfam" id="TIGR01034">
    <property type="entry name" value="metK"/>
    <property type="match status" value="1"/>
</dbReference>
<dbReference type="InterPro" id="IPR022636">
    <property type="entry name" value="S-AdoMet_synthetase_sfam"/>
</dbReference>
<comment type="subunit">
    <text evidence="10">Homotetramer; dimer of dimers.</text>
</comment>
<evidence type="ECO:0000259" key="13">
    <source>
        <dbReference type="Pfam" id="PF00438"/>
    </source>
</evidence>
<dbReference type="Proteomes" id="UP000324143">
    <property type="component" value="Unassembled WGS sequence"/>
</dbReference>
<evidence type="ECO:0000256" key="4">
    <source>
        <dbReference type="ARBA" id="ARBA00022679"/>
    </source>
</evidence>
<keyword evidence="8 10" id="KW-0460">Magnesium</keyword>
<dbReference type="SUPFAM" id="SSF55973">
    <property type="entry name" value="S-adenosylmethionine synthetase"/>
    <property type="match status" value="3"/>
</dbReference>
<comment type="subcellular location">
    <subcellularLocation>
        <location evidence="10 11">Cytoplasm</location>
    </subcellularLocation>
</comment>
<protein>
    <recommendedName>
        <fullName evidence="10">S-adenosylmethionine synthase</fullName>
        <shortName evidence="10">AdoMet synthase</shortName>
        <ecNumber evidence="10">2.5.1.6</ecNumber>
    </recommendedName>
    <alternativeName>
        <fullName evidence="10">MAT</fullName>
    </alternativeName>
    <alternativeName>
        <fullName evidence="10">Methionine adenosyltransferase</fullName>
    </alternativeName>
</protein>
<feature type="domain" description="S-adenosylmethionine synthetase central" evidence="14">
    <location>
        <begin position="118"/>
        <end position="239"/>
    </location>
</feature>
<dbReference type="AlphaFoldDB" id="A0A5D0MFG7"/>
<feature type="domain" description="S-adenosylmethionine synthetase N-terminal" evidence="13">
    <location>
        <begin position="7"/>
        <end position="105"/>
    </location>
</feature>
<keyword evidence="5 10" id="KW-0479">Metal-binding</keyword>
<dbReference type="InterPro" id="IPR022630">
    <property type="entry name" value="S-AdoMet_synt_C"/>
</dbReference>
<feature type="binding site" evidence="10">
    <location>
        <position position="270"/>
    </location>
    <ligand>
        <name>ATP</name>
        <dbReference type="ChEBI" id="CHEBI:30616"/>
        <note>ligand shared between two neighboring subunits</note>
    </ligand>
</feature>
<feature type="domain" description="S-adenosylmethionine synthetase C-terminal" evidence="15">
    <location>
        <begin position="242"/>
        <end position="380"/>
    </location>
</feature>
<dbReference type="Pfam" id="PF02773">
    <property type="entry name" value="S-AdoMet_synt_C"/>
    <property type="match status" value="1"/>
</dbReference>
<feature type="binding site" evidence="10">
    <location>
        <position position="247"/>
    </location>
    <ligand>
        <name>L-methionine</name>
        <dbReference type="ChEBI" id="CHEBI:57844"/>
        <note>ligand shared between two neighboring subunits</note>
    </ligand>
</feature>
<evidence type="ECO:0000256" key="12">
    <source>
        <dbReference type="RuleBase" id="RU004462"/>
    </source>
</evidence>
<comment type="caution">
    <text evidence="16">The sequence shown here is derived from an EMBL/GenBank/DDBJ whole genome shotgun (WGS) entry which is preliminary data.</text>
</comment>
<evidence type="ECO:0000259" key="14">
    <source>
        <dbReference type="Pfam" id="PF02772"/>
    </source>
</evidence>
<dbReference type="PROSITE" id="PS00376">
    <property type="entry name" value="ADOMET_SYNTHASE_1"/>
    <property type="match status" value="1"/>
</dbReference>
<dbReference type="GO" id="GO:0004478">
    <property type="term" value="F:methionine adenosyltransferase activity"/>
    <property type="evidence" value="ECO:0007669"/>
    <property type="project" value="UniProtKB-UniRule"/>
</dbReference>
<comment type="cofactor">
    <cofactor evidence="10">
        <name>K(+)</name>
        <dbReference type="ChEBI" id="CHEBI:29103"/>
    </cofactor>
    <text evidence="10">Binds 1 potassium ion per subunit.</text>
</comment>
<evidence type="ECO:0000256" key="6">
    <source>
        <dbReference type="ARBA" id="ARBA00022741"/>
    </source>
</evidence>
<dbReference type="PANTHER" id="PTHR11964">
    <property type="entry name" value="S-ADENOSYLMETHIONINE SYNTHETASE"/>
    <property type="match status" value="1"/>
</dbReference>
<dbReference type="UniPathway" id="UPA00315">
    <property type="reaction ID" value="UER00080"/>
</dbReference>
<evidence type="ECO:0000256" key="1">
    <source>
        <dbReference type="ARBA" id="ARBA00005224"/>
    </source>
</evidence>
<dbReference type="GO" id="GO:0005737">
    <property type="term" value="C:cytoplasm"/>
    <property type="evidence" value="ECO:0007669"/>
    <property type="project" value="UniProtKB-SubCell"/>
</dbReference>
<evidence type="ECO:0000256" key="3">
    <source>
        <dbReference type="ARBA" id="ARBA00022563"/>
    </source>
</evidence>
<dbReference type="GO" id="GO:0000287">
    <property type="term" value="F:magnesium ion binding"/>
    <property type="evidence" value="ECO:0007669"/>
    <property type="project" value="UniProtKB-UniRule"/>
</dbReference>
<dbReference type="GO" id="GO:0006556">
    <property type="term" value="P:S-adenosylmethionine biosynthetic process"/>
    <property type="evidence" value="ECO:0007669"/>
    <property type="project" value="UniProtKB-UniRule"/>
</dbReference>
<dbReference type="InterPro" id="IPR002133">
    <property type="entry name" value="S-AdoMet_synthetase"/>
</dbReference>